<dbReference type="PANTHER" id="PTHR33434:SF2">
    <property type="entry name" value="FATTY ACID-BINDING PROTEIN TM_1468"/>
    <property type="match status" value="1"/>
</dbReference>
<dbReference type="GO" id="GO:0008289">
    <property type="term" value="F:lipid binding"/>
    <property type="evidence" value="ECO:0007669"/>
    <property type="project" value="UniProtKB-KW"/>
</dbReference>
<dbReference type="SUPFAM" id="SSF82549">
    <property type="entry name" value="DAK1/DegV-like"/>
    <property type="match status" value="1"/>
</dbReference>
<keyword evidence="3" id="KW-1185">Reference proteome</keyword>
<evidence type="ECO:0000313" key="3">
    <source>
        <dbReference type="Proteomes" id="UP000032740"/>
    </source>
</evidence>
<organism evidence="2 3">
    <name type="scientific">Alteracholeplasma palmae (strain ATCC 49389 / J233)</name>
    <name type="common">Acholeplasma palmae</name>
    <dbReference type="NCBI Taxonomy" id="1318466"/>
    <lineage>
        <taxon>Bacteria</taxon>
        <taxon>Bacillati</taxon>
        <taxon>Mycoplasmatota</taxon>
        <taxon>Mollicutes</taxon>
        <taxon>Acholeplasmatales</taxon>
        <taxon>Acholeplasmataceae</taxon>
        <taxon>Acholeplasma</taxon>
    </lineage>
</organism>
<proteinExistence type="predicted"/>
<gene>
    <name evidence="2" type="ORF">BN85412200</name>
</gene>
<dbReference type="RefSeq" id="WP_030003680.1">
    <property type="nucleotide sequence ID" value="NC_022538.1"/>
</dbReference>
<dbReference type="KEGG" id="apal:BN85412200"/>
<evidence type="ECO:0000313" key="2">
    <source>
        <dbReference type="EMBL" id="CCV64797.1"/>
    </source>
</evidence>
<dbReference type="OrthoDB" id="9781230at2"/>
<dbReference type="Gene3D" id="3.30.1180.10">
    <property type="match status" value="1"/>
</dbReference>
<dbReference type="PANTHER" id="PTHR33434">
    <property type="entry name" value="DEGV DOMAIN-CONTAINING PROTEIN DR_1986-RELATED"/>
    <property type="match status" value="1"/>
</dbReference>
<protein>
    <submittedName>
        <fullName evidence="2">DegV family protein</fullName>
    </submittedName>
</protein>
<dbReference type="HOGENOM" id="CLU_048251_3_2_14"/>
<dbReference type="PROSITE" id="PS51482">
    <property type="entry name" value="DEGV"/>
    <property type="match status" value="1"/>
</dbReference>
<keyword evidence="1" id="KW-0446">Lipid-binding</keyword>
<dbReference type="EMBL" id="FO681347">
    <property type="protein sequence ID" value="CCV64797.1"/>
    <property type="molecule type" value="Genomic_DNA"/>
</dbReference>
<dbReference type="Gene3D" id="3.40.50.10170">
    <property type="match status" value="1"/>
</dbReference>
<dbReference type="InterPro" id="IPR043168">
    <property type="entry name" value="DegV_C"/>
</dbReference>
<dbReference type="AlphaFoldDB" id="U4KLN4"/>
<dbReference type="NCBIfam" id="TIGR00762">
    <property type="entry name" value="DegV"/>
    <property type="match status" value="1"/>
</dbReference>
<dbReference type="Proteomes" id="UP000032740">
    <property type="component" value="Chromosome"/>
</dbReference>
<dbReference type="Pfam" id="PF02645">
    <property type="entry name" value="DegV"/>
    <property type="match status" value="1"/>
</dbReference>
<dbReference type="InterPro" id="IPR003797">
    <property type="entry name" value="DegV"/>
</dbReference>
<dbReference type="STRING" id="1318466.BN85412200"/>
<reference evidence="2 3" key="1">
    <citation type="journal article" date="2013" name="J. Mol. Microbiol. Biotechnol.">
        <title>Analysis of the Complete Genomes of Acholeplasma brassicae , A. palmae and A. laidlawii and Their Comparison to the Obligate Parasites from ' Candidatus Phytoplasma'.</title>
        <authorList>
            <person name="Kube M."/>
            <person name="Siewert C."/>
            <person name="Migdoll A.M."/>
            <person name="Duduk B."/>
            <person name="Holz S."/>
            <person name="Rabus R."/>
            <person name="Seemuller E."/>
            <person name="Mitrovic J."/>
            <person name="Muller I."/>
            <person name="Buttner C."/>
            <person name="Reinhardt R."/>
        </authorList>
    </citation>
    <scope>NUCLEOTIDE SEQUENCE [LARGE SCALE GENOMIC DNA]</scope>
    <source>
        <strain evidence="2 3">J233</strain>
    </source>
</reference>
<sequence length="282" mass="31982">MSKTAVLVCSNAGLDYLEYPKDIEILRSVVQFGDESYQDFTEIDAKTFYNRLETDKESFPKTAYISYGKMIEIFEKLEKNGYTDAFIVTISTGLSGLNAALKKASEEVKLNVTVFDSKTVAYAQAYMTLKAYEMFKNNESLENVIKELEYIRDNNQVFFAVDTLLYLVKNGRLSKTSGTLGTLLKIKPILQITKDGKVESLEKIRTFHKALDRVIELYFEKTEGKDVITHISHGHNDPAVEYTIKKIKEKYPNREIFTSYLTPVVGAHTGPKAVGLGYIIKK</sequence>
<evidence type="ECO:0000256" key="1">
    <source>
        <dbReference type="ARBA" id="ARBA00023121"/>
    </source>
</evidence>
<name>U4KLN4_ALTPJ</name>
<accession>U4KLN4</accession>
<dbReference type="InterPro" id="IPR050270">
    <property type="entry name" value="DegV_domain_contain"/>
</dbReference>